<dbReference type="Pfam" id="PF02779">
    <property type="entry name" value="Transket_pyr"/>
    <property type="match status" value="1"/>
</dbReference>
<feature type="domain" description="Transketolase-like pyrimidine-binding" evidence="12">
    <location>
        <begin position="314"/>
        <end position="478"/>
    </location>
</feature>
<comment type="cofactor">
    <cofactor evidence="11">
        <name>thiamine diphosphate</name>
        <dbReference type="ChEBI" id="CHEBI:58937"/>
    </cofactor>
    <text evidence="11">Binds 1 thiamine pyrophosphate per subunit.</text>
</comment>
<dbReference type="Pfam" id="PF13292">
    <property type="entry name" value="DXP_synthase_N"/>
    <property type="match status" value="1"/>
</dbReference>
<dbReference type="InterPro" id="IPR009014">
    <property type="entry name" value="Transketo_C/PFOR_II"/>
</dbReference>
<evidence type="ECO:0000256" key="7">
    <source>
        <dbReference type="ARBA" id="ARBA00022977"/>
    </source>
</evidence>
<feature type="binding site" evidence="11">
    <location>
        <position position="173"/>
    </location>
    <ligand>
        <name>Mg(2+)</name>
        <dbReference type="ChEBI" id="CHEBI:18420"/>
    </ligand>
</feature>
<evidence type="ECO:0000259" key="12">
    <source>
        <dbReference type="SMART" id="SM00861"/>
    </source>
</evidence>
<dbReference type="SUPFAM" id="SSF52518">
    <property type="entry name" value="Thiamin diphosphate-binding fold (THDP-binding)"/>
    <property type="match status" value="2"/>
</dbReference>
<comment type="subunit">
    <text evidence="3 11">Homodimer.</text>
</comment>
<gene>
    <name evidence="11" type="primary">dxs</name>
    <name evidence="13" type="ORF">C7383_103313</name>
</gene>
<dbReference type="NCBIfam" id="TIGR00204">
    <property type="entry name" value="dxs"/>
    <property type="match status" value="1"/>
</dbReference>
<organism evidence="13 14">
    <name type="scientific">Murimonas intestini</name>
    <dbReference type="NCBI Taxonomy" id="1337051"/>
    <lineage>
        <taxon>Bacteria</taxon>
        <taxon>Bacillati</taxon>
        <taxon>Bacillota</taxon>
        <taxon>Clostridia</taxon>
        <taxon>Lachnospirales</taxon>
        <taxon>Lachnospiraceae</taxon>
        <taxon>Murimonas</taxon>
    </lineage>
</organism>
<dbReference type="CDD" id="cd02007">
    <property type="entry name" value="TPP_DXS"/>
    <property type="match status" value="1"/>
</dbReference>
<dbReference type="FunFam" id="3.40.50.970:FF:000005">
    <property type="entry name" value="1-deoxy-D-xylulose-5-phosphate synthase"/>
    <property type="match status" value="1"/>
</dbReference>
<dbReference type="GO" id="GO:0000287">
    <property type="term" value="F:magnesium ion binding"/>
    <property type="evidence" value="ECO:0007669"/>
    <property type="project" value="UniProtKB-UniRule"/>
</dbReference>
<dbReference type="EMBL" id="QGGY01000003">
    <property type="protein sequence ID" value="PWJ77468.1"/>
    <property type="molecule type" value="Genomic_DNA"/>
</dbReference>
<dbReference type="AlphaFoldDB" id="A0AB73T7C8"/>
<dbReference type="Proteomes" id="UP000245412">
    <property type="component" value="Unassembled WGS sequence"/>
</dbReference>
<keyword evidence="4 11" id="KW-0808">Transferase</keyword>
<evidence type="ECO:0000256" key="9">
    <source>
        <dbReference type="ARBA" id="ARBA00023229"/>
    </source>
</evidence>
<keyword evidence="7 11" id="KW-0784">Thiamine biosynthesis</keyword>
<dbReference type="Gene3D" id="3.40.50.970">
    <property type="match status" value="2"/>
</dbReference>
<evidence type="ECO:0000313" key="13">
    <source>
        <dbReference type="EMBL" id="PWJ77468.1"/>
    </source>
</evidence>
<keyword evidence="14" id="KW-1185">Reference proteome</keyword>
<dbReference type="NCBIfam" id="NF003933">
    <property type="entry name" value="PRK05444.2-2"/>
    <property type="match status" value="1"/>
</dbReference>
<evidence type="ECO:0000256" key="5">
    <source>
        <dbReference type="ARBA" id="ARBA00022723"/>
    </source>
</evidence>
<dbReference type="PROSITE" id="PS00802">
    <property type="entry name" value="TRANSKETOLASE_2"/>
    <property type="match status" value="1"/>
</dbReference>
<evidence type="ECO:0000256" key="3">
    <source>
        <dbReference type="ARBA" id="ARBA00011738"/>
    </source>
</evidence>
<dbReference type="FunFam" id="3.40.50.920:FF:000002">
    <property type="entry name" value="1-deoxy-D-xylulose-5-phosphate synthase"/>
    <property type="match status" value="1"/>
</dbReference>
<dbReference type="GO" id="GO:0008661">
    <property type="term" value="F:1-deoxy-D-xylulose-5-phosphate synthase activity"/>
    <property type="evidence" value="ECO:0007669"/>
    <property type="project" value="UniProtKB-UniRule"/>
</dbReference>
<feature type="binding site" evidence="11">
    <location>
        <position position="284"/>
    </location>
    <ligand>
        <name>thiamine diphosphate</name>
        <dbReference type="ChEBI" id="CHEBI:58937"/>
    </ligand>
</feature>
<reference evidence="13 14" key="1">
    <citation type="submission" date="2018-05" db="EMBL/GenBank/DDBJ databases">
        <authorList>
            <person name="Goeker M."/>
            <person name="Huntemann M."/>
            <person name="Clum A."/>
            <person name="Pillay M."/>
            <person name="Palaniappan K."/>
            <person name="Varghese N."/>
            <person name="Mikhailova N."/>
            <person name="Stamatis D."/>
            <person name="Reddy T."/>
            <person name="Daum C."/>
            <person name="Shapiro N."/>
            <person name="Ivanova N."/>
            <person name="Kyrpides N."/>
            <person name="Woyke T."/>
        </authorList>
    </citation>
    <scope>NUCLEOTIDE SEQUENCE [LARGE SCALE GENOMIC DNA]</scope>
    <source>
        <strain evidence="13 14">DSM 26524</strain>
    </source>
</reference>
<dbReference type="GO" id="GO:0016114">
    <property type="term" value="P:terpenoid biosynthetic process"/>
    <property type="evidence" value="ECO:0007669"/>
    <property type="project" value="UniProtKB-UniRule"/>
</dbReference>
<dbReference type="InterPro" id="IPR033248">
    <property type="entry name" value="Transketolase_C"/>
</dbReference>
<protein>
    <recommendedName>
        <fullName evidence="11">1-deoxy-D-xylulose-5-phosphate synthase</fullName>
        <ecNumber evidence="11">2.2.1.7</ecNumber>
    </recommendedName>
    <alternativeName>
        <fullName evidence="11">1-deoxyxylulose-5-phosphate synthase</fullName>
        <shortName evidence="11">DXP synthase</shortName>
        <shortName evidence="11">DXPS</shortName>
    </alternativeName>
</protein>
<evidence type="ECO:0000256" key="4">
    <source>
        <dbReference type="ARBA" id="ARBA00022679"/>
    </source>
</evidence>
<feature type="binding site" evidence="11">
    <location>
        <begin position="113"/>
        <end position="115"/>
    </location>
    <ligand>
        <name>thiamine diphosphate</name>
        <dbReference type="ChEBI" id="CHEBI:58937"/>
    </ligand>
</feature>
<dbReference type="PANTHER" id="PTHR43322:SF5">
    <property type="entry name" value="1-DEOXY-D-XYLULOSE-5-PHOSPHATE SYNTHASE, CHLOROPLASTIC"/>
    <property type="match status" value="1"/>
</dbReference>
<sequence>MVLEKINCANDIKKLEKDELPALAEEIREFLIHKISVSGGHLASNLGVVELTMALHLAFDLPEDKIIWDVGHQSYTHKLLTGRKDGFDQLRKYGGMSGFPKTKESPCDVFNTGHSSTSISAGLGYARARDIQGKDYSVISVIGDGSLTGGMAYEALNNASQLKSNFIIVLNDNNMSISENVGGMSTYLGELRTNDVYTGLKTGVTNALTKVPVYGDRIVKRIRKTKSGIKQLFIPGMLFEEMGITYLGPVDGHNVAQMVKTFREASKLNEAVLVHVITKKGKGYAPAERHPARFHGAEPFEIETGIPKNTKKKPSYTDIFSTVMRKMGDREKDVVAVTAAMPDGTGLKRFRNMFPERFFDVGIAEEHAVTFAAGLAAAGLIPVVAVYSSFLQRAYDQVLHDVCIQNLHVIFAVDRAGLVGSDGETHQGIFDLSYLSSIPNMCIMAPKNKWELSDMMKFAVKYSGPVALRYPRGEAYDGLKEFRAPVAYGRGEVIYDESEIAILAVGSMVRTAEEVRQQLKEMGYACSLINARFVKPIDEELILEIERDHCLIVTLEENVKSGGFGEKVLDYLNQAGSHAKVLNIALPDDYVEHGNVDVLKQEVGIDAGSVLKKIVAAYIGL</sequence>
<dbReference type="Pfam" id="PF02780">
    <property type="entry name" value="Transketolase_C"/>
    <property type="match status" value="1"/>
</dbReference>
<feature type="binding site" evidence="11">
    <location>
        <position position="144"/>
    </location>
    <ligand>
        <name>Mg(2+)</name>
        <dbReference type="ChEBI" id="CHEBI:18420"/>
    </ligand>
</feature>
<evidence type="ECO:0000256" key="1">
    <source>
        <dbReference type="ARBA" id="ARBA00004980"/>
    </source>
</evidence>
<comment type="pathway">
    <text evidence="1 11">Metabolic intermediate biosynthesis; 1-deoxy-D-xylulose 5-phosphate biosynthesis; 1-deoxy-D-xylulose 5-phosphate from D-glyceraldehyde 3-phosphate and pyruvate: step 1/1.</text>
</comment>
<evidence type="ECO:0000256" key="11">
    <source>
        <dbReference type="HAMAP-Rule" id="MF_00315"/>
    </source>
</evidence>
<comment type="catalytic activity">
    <reaction evidence="11">
        <text>D-glyceraldehyde 3-phosphate + pyruvate + H(+) = 1-deoxy-D-xylulose 5-phosphate + CO2</text>
        <dbReference type="Rhea" id="RHEA:12605"/>
        <dbReference type="ChEBI" id="CHEBI:15361"/>
        <dbReference type="ChEBI" id="CHEBI:15378"/>
        <dbReference type="ChEBI" id="CHEBI:16526"/>
        <dbReference type="ChEBI" id="CHEBI:57792"/>
        <dbReference type="ChEBI" id="CHEBI:59776"/>
        <dbReference type="EC" id="2.2.1.7"/>
    </reaction>
</comment>
<accession>A0AB73T7C8</accession>
<comment type="similarity">
    <text evidence="2 11">Belongs to the transketolase family. DXPS subfamily.</text>
</comment>
<evidence type="ECO:0000256" key="6">
    <source>
        <dbReference type="ARBA" id="ARBA00022842"/>
    </source>
</evidence>
<dbReference type="InterPro" id="IPR049557">
    <property type="entry name" value="Transketolase_CS"/>
</dbReference>
<comment type="caution">
    <text evidence="13">The sequence shown here is derived from an EMBL/GenBank/DDBJ whole genome shotgun (WGS) entry which is preliminary data.</text>
</comment>
<dbReference type="CDD" id="cd07033">
    <property type="entry name" value="TPP_PYR_DXS_TK_like"/>
    <property type="match status" value="1"/>
</dbReference>
<proteinExistence type="inferred from homology"/>
<feature type="binding site" evidence="11">
    <location>
        <position position="365"/>
    </location>
    <ligand>
        <name>thiamine diphosphate</name>
        <dbReference type="ChEBI" id="CHEBI:58937"/>
    </ligand>
</feature>
<dbReference type="GO" id="GO:0009228">
    <property type="term" value="P:thiamine biosynthetic process"/>
    <property type="evidence" value="ECO:0007669"/>
    <property type="project" value="UniProtKB-UniRule"/>
</dbReference>
<dbReference type="GO" id="GO:0005829">
    <property type="term" value="C:cytosol"/>
    <property type="evidence" value="ECO:0007669"/>
    <property type="project" value="TreeGrafter"/>
</dbReference>
<feature type="binding site" evidence="11">
    <location>
        <position position="173"/>
    </location>
    <ligand>
        <name>thiamine diphosphate</name>
        <dbReference type="ChEBI" id="CHEBI:58937"/>
    </ligand>
</feature>
<keyword evidence="6 11" id="KW-0460">Magnesium</keyword>
<feature type="binding site" evidence="11">
    <location>
        <position position="72"/>
    </location>
    <ligand>
        <name>thiamine diphosphate</name>
        <dbReference type="ChEBI" id="CHEBI:58937"/>
    </ligand>
</feature>
<dbReference type="InterPro" id="IPR005477">
    <property type="entry name" value="Dxylulose-5-P_synthase"/>
</dbReference>
<comment type="cofactor">
    <cofactor evidence="11">
        <name>Mg(2+)</name>
        <dbReference type="ChEBI" id="CHEBI:18420"/>
    </cofactor>
    <text evidence="11">Binds 1 Mg(2+) ion per subunit.</text>
</comment>
<dbReference type="SMART" id="SM00861">
    <property type="entry name" value="Transket_pyr"/>
    <property type="match status" value="1"/>
</dbReference>
<dbReference type="GO" id="GO:0019288">
    <property type="term" value="P:isopentenyl diphosphate biosynthetic process, methylerythritol 4-phosphate pathway"/>
    <property type="evidence" value="ECO:0007669"/>
    <property type="project" value="TreeGrafter"/>
</dbReference>
<evidence type="ECO:0000256" key="10">
    <source>
        <dbReference type="ARBA" id="ARBA00055605"/>
    </source>
</evidence>
<dbReference type="PROSITE" id="PS00801">
    <property type="entry name" value="TRANSKETOLASE_1"/>
    <property type="match status" value="1"/>
</dbReference>
<dbReference type="GO" id="GO:0030976">
    <property type="term" value="F:thiamine pyrophosphate binding"/>
    <property type="evidence" value="ECO:0007669"/>
    <property type="project" value="UniProtKB-UniRule"/>
</dbReference>
<dbReference type="SUPFAM" id="SSF52922">
    <property type="entry name" value="TK C-terminal domain-like"/>
    <property type="match status" value="1"/>
</dbReference>
<dbReference type="Gene3D" id="3.40.50.920">
    <property type="match status" value="1"/>
</dbReference>
<dbReference type="InterPro" id="IPR020826">
    <property type="entry name" value="Transketolase_BS"/>
</dbReference>
<name>A0AB73T7C8_9FIRM</name>
<keyword evidence="9 11" id="KW-0414">Isoprene biosynthesis</keyword>
<keyword evidence="8 11" id="KW-0786">Thiamine pyrophosphate</keyword>
<dbReference type="HAMAP" id="MF_00315">
    <property type="entry name" value="DXP_synth"/>
    <property type="match status" value="1"/>
</dbReference>
<dbReference type="InterPro" id="IPR005475">
    <property type="entry name" value="Transketolase-like_Pyr-bd"/>
</dbReference>
<feature type="binding site" evidence="11">
    <location>
        <begin position="145"/>
        <end position="146"/>
    </location>
    <ligand>
        <name>thiamine diphosphate</name>
        <dbReference type="ChEBI" id="CHEBI:58937"/>
    </ligand>
</feature>
<evidence type="ECO:0000256" key="2">
    <source>
        <dbReference type="ARBA" id="ARBA00011081"/>
    </source>
</evidence>
<dbReference type="EC" id="2.2.1.7" evidence="11"/>
<dbReference type="PANTHER" id="PTHR43322">
    <property type="entry name" value="1-D-DEOXYXYLULOSE 5-PHOSPHATE SYNTHASE-RELATED"/>
    <property type="match status" value="1"/>
</dbReference>
<dbReference type="InterPro" id="IPR029061">
    <property type="entry name" value="THDP-binding"/>
</dbReference>
<evidence type="ECO:0000313" key="14">
    <source>
        <dbReference type="Proteomes" id="UP000245412"/>
    </source>
</evidence>
<evidence type="ECO:0000256" key="8">
    <source>
        <dbReference type="ARBA" id="ARBA00023052"/>
    </source>
</evidence>
<keyword evidence="5 11" id="KW-0479">Metal-binding</keyword>
<comment type="function">
    <text evidence="10 11">Catalyzes the acyloin condensation reaction between C atoms 2 and 3 of pyruvate and glyceraldehyde 3-phosphate to yield 1-deoxy-D-xylulose-5-phosphate (DXP).</text>
</comment>
<dbReference type="RefSeq" id="WP_109625566.1">
    <property type="nucleotide sequence ID" value="NZ_CABJAT010000007.1"/>
</dbReference>